<comment type="caution">
    <text evidence="1">The sequence shown here is derived from an EMBL/GenBank/DDBJ whole genome shotgun (WGS) entry which is preliminary data.</text>
</comment>
<evidence type="ECO:0008006" key="2">
    <source>
        <dbReference type="Google" id="ProtNLM"/>
    </source>
</evidence>
<accession>A0A0F9E4D2</accession>
<feature type="non-terminal residue" evidence="1">
    <location>
        <position position="1"/>
    </location>
</feature>
<evidence type="ECO:0000313" key="1">
    <source>
        <dbReference type="EMBL" id="KKL24756.1"/>
    </source>
</evidence>
<name>A0A0F9E4D2_9ZZZZ</name>
<feature type="non-terminal residue" evidence="1">
    <location>
        <position position="531"/>
    </location>
</feature>
<dbReference type="Pfam" id="PF13573">
    <property type="entry name" value="SprB"/>
    <property type="match status" value="3"/>
</dbReference>
<dbReference type="AlphaFoldDB" id="A0A0F9E4D2"/>
<dbReference type="EMBL" id="LAZR01036468">
    <property type="protein sequence ID" value="KKL24756.1"/>
    <property type="molecule type" value="Genomic_DNA"/>
</dbReference>
<dbReference type="InterPro" id="IPR025667">
    <property type="entry name" value="SprB_repeat"/>
</dbReference>
<gene>
    <name evidence="1" type="ORF">LCGC14_2412140</name>
</gene>
<protein>
    <recommendedName>
        <fullName evidence="2">Ig-like domain-containing protein</fullName>
    </recommendedName>
</protein>
<organism evidence="1">
    <name type="scientific">marine sediment metagenome</name>
    <dbReference type="NCBI Taxonomy" id="412755"/>
    <lineage>
        <taxon>unclassified sequences</taxon>
        <taxon>metagenomes</taxon>
        <taxon>ecological metagenomes</taxon>
    </lineage>
</organism>
<proteinExistence type="predicted"/>
<reference evidence="1" key="1">
    <citation type="journal article" date="2015" name="Nature">
        <title>Complex archaea that bridge the gap between prokaryotes and eukaryotes.</title>
        <authorList>
            <person name="Spang A."/>
            <person name="Saw J.H."/>
            <person name="Jorgensen S.L."/>
            <person name="Zaremba-Niedzwiedzka K."/>
            <person name="Martijn J."/>
            <person name="Lind A.E."/>
            <person name="van Eijk R."/>
            <person name="Schleper C."/>
            <person name="Guy L."/>
            <person name="Ettema T.J."/>
        </authorList>
    </citation>
    <scope>NUCLEOTIDE SEQUENCE</scope>
</reference>
<sequence length="531" mass="56112">IMYSSAPRATLGGHDYLFAKYNRDGNLQWLSRLGGPGDDNAYGVSIRGERILYAGNVDNGGNVSSGFAVFDLDGNLIINDSITGDGIESGLNVSFDISGDSTLVIGTFDGDSLKAGPHKLDNATKGVKDGFLVKYGFQFSVFEVDKTNILCNGDNTGAIEVGNQFGTEPITYEWTPNVSSSNTASALAAGPYKIVATDFEGRKDSVTIPLSEPTKYGTIEDSITWTSCNLSATSGNTSDGAVYISDTGGVEPYIYSWDDLGGQTTQDLIDVLAEDHIVTVTDANLCVEVDTFTVLEPTMVGHGGTTMDLVTTSGNDGAIYLNTYGGTTAVSDPEYGFAWTGPTGSGFISTEDTIEMLDFTGEYDLTVTDDNSCTFDSKFLLGSLNTVVATISPQDVTPVTCFGGSDGCLEVSHVGGVGPYTYEWRTTPGVPIGGNTIKICGLPAGTYFVRVTDDNDVWDEASATIEQPSQTIIAWEDSTKATSCFGSTDGAAYISVNGGWGKYSYLWIPGGKTTQDITGVAARTYNVTITD</sequence>